<dbReference type="AlphaFoldDB" id="A0A0B7K240"/>
<accession>A0A0B7K240</accession>
<name>A0A0B7K240_BIOOC</name>
<protein>
    <submittedName>
        <fullName evidence="1">Uncharacterized protein</fullName>
    </submittedName>
</protein>
<dbReference type="EMBL" id="CDPU01000012">
    <property type="protein sequence ID" value="CEO48970.1"/>
    <property type="molecule type" value="Genomic_DNA"/>
</dbReference>
<sequence length="104" mass="11666">MVTRSRWQPYVPSELGCERASDATDSSQSRRRSEKYLVQDVPVKPVETYSLAMRFGSLHTARGPAYAVPLRDRHQASFVQATDGLTILDGKYSADSKSGLHEHR</sequence>
<evidence type="ECO:0000313" key="1">
    <source>
        <dbReference type="EMBL" id="CEO48970.1"/>
    </source>
</evidence>
<proteinExistence type="predicted"/>
<reference evidence="1" key="1">
    <citation type="submission" date="2015-01" db="EMBL/GenBank/DDBJ databases">
        <authorList>
            <person name="Durling Mikael"/>
        </authorList>
    </citation>
    <scope>NUCLEOTIDE SEQUENCE</scope>
</reference>
<organism evidence="1">
    <name type="scientific">Bionectria ochroleuca</name>
    <name type="common">Gliocladium roseum</name>
    <dbReference type="NCBI Taxonomy" id="29856"/>
    <lineage>
        <taxon>Eukaryota</taxon>
        <taxon>Fungi</taxon>
        <taxon>Dikarya</taxon>
        <taxon>Ascomycota</taxon>
        <taxon>Pezizomycotina</taxon>
        <taxon>Sordariomycetes</taxon>
        <taxon>Hypocreomycetidae</taxon>
        <taxon>Hypocreales</taxon>
        <taxon>Bionectriaceae</taxon>
        <taxon>Clonostachys</taxon>
    </lineage>
</organism>
<gene>
    <name evidence="1" type="ORF">BN869_000005027_1</name>
</gene>